<accession>E3L2M4</accession>
<dbReference type="InParanoid" id="E3L2M4"/>
<organism evidence="1 2">
    <name type="scientific">Puccinia graminis f. sp. tritici (strain CRL 75-36-700-3 / race SCCL)</name>
    <name type="common">Black stem rust fungus</name>
    <dbReference type="NCBI Taxonomy" id="418459"/>
    <lineage>
        <taxon>Eukaryota</taxon>
        <taxon>Fungi</taxon>
        <taxon>Dikarya</taxon>
        <taxon>Basidiomycota</taxon>
        <taxon>Pucciniomycotina</taxon>
        <taxon>Pucciniomycetes</taxon>
        <taxon>Pucciniales</taxon>
        <taxon>Pucciniaceae</taxon>
        <taxon>Puccinia</taxon>
    </lineage>
</organism>
<sequence>MPLEKVLWIFANCGSKQAKRSLPEWAKKDPIARSFVDKLWYDCLSLAEKLAYDKAVDIEYRLKRDKAIEEERVADQIWMAKTERDLLLKETRQIREELKIWGADHPQQPEE</sequence>
<reference key="1">
    <citation type="submission" date="2007-01" db="EMBL/GenBank/DDBJ databases">
        <title>The Genome Sequence of Puccinia graminis f. sp. tritici Strain CRL 75-36-700-3.</title>
        <authorList>
            <consortium name="The Broad Institute Genome Sequencing Platform"/>
            <person name="Birren B."/>
            <person name="Lander E."/>
            <person name="Galagan J."/>
            <person name="Nusbaum C."/>
            <person name="Devon K."/>
            <person name="Cuomo C."/>
            <person name="Jaffe D."/>
            <person name="Butler J."/>
            <person name="Alvarez P."/>
            <person name="Gnerre S."/>
            <person name="Grabherr M."/>
            <person name="Mauceli E."/>
            <person name="Brockman W."/>
            <person name="Young S."/>
            <person name="LaButti K."/>
            <person name="Sykes S."/>
            <person name="DeCaprio D."/>
            <person name="Crawford M."/>
            <person name="Koehrsen M."/>
            <person name="Engels R."/>
            <person name="Montgomery P."/>
            <person name="Pearson M."/>
            <person name="Howarth C."/>
            <person name="Larson L."/>
            <person name="White J."/>
            <person name="Zeng Q."/>
            <person name="Kodira C."/>
            <person name="Yandava C."/>
            <person name="Alvarado L."/>
            <person name="O'Leary S."/>
            <person name="Szabo L."/>
            <person name="Dean R."/>
            <person name="Schein J."/>
        </authorList>
    </citation>
    <scope>NUCLEOTIDE SEQUENCE</scope>
    <source>
        <strain>CRL 75-36-700-3</strain>
    </source>
</reference>
<dbReference type="RefSeq" id="XP_003335194.2">
    <property type="nucleotide sequence ID" value="XM_003335146.2"/>
</dbReference>
<evidence type="ECO:0000313" key="1">
    <source>
        <dbReference type="EMBL" id="EFP90775.2"/>
    </source>
</evidence>
<protein>
    <submittedName>
        <fullName evidence="1">Uncharacterized protein</fullName>
    </submittedName>
</protein>
<dbReference type="AlphaFoldDB" id="E3L2M4"/>
<name>E3L2M4_PUCGT</name>
<gene>
    <name evidence="1" type="ORF">PGTG_16801</name>
</gene>
<dbReference type="Proteomes" id="UP000008783">
    <property type="component" value="Unassembled WGS sequence"/>
</dbReference>
<dbReference type="EMBL" id="DS178337">
    <property type="protein sequence ID" value="EFP90775.2"/>
    <property type="molecule type" value="Genomic_DNA"/>
</dbReference>
<evidence type="ECO:0000313" key="2">
    <source>
        <dbReference type="Proteomes" id="UP000008783"/>
    </source>
</evidence>
<dbReference type="GeneID" id="10530680"/>
<keyword evidence="2" id="KW-1185">Reference proteome</keyword>
<dbReference type="KEGG" id="pgr:PGTG_16801"/>
<dbReference type="HOGENOM" id="CLU_2159678_0_0_1"/>
<reference evidence="2" key="2">
    <citation type="journal article" date="2011" name="Proc. Natl. Acad. Sci. U.S.A.">
        <title>Obligate biotrophy features unraveled by the genomic analysis of rust fungi.</title>
        <authorList>
            <person name="Duplessis S."/>
            <person name="Cuomo C.A."/>
            <person name="Lin Y.-C."/>
            <person name="Aerts A."/>
            <person name="Tisserant E."/>
            <person name="Veneault-Fourrey C."/>
            <person name="Joly D.L."/>
            <person name="Hacquard S."/>
            <person name="Amselem J."/>
            <person name="Cantarel B.L."/>
            <person name="Chiu R."/>
            <person name="Coutinho P.M."/>
            <person name="Feau N."/>
            <person name="Field M."/>
            <person name="Frey P."/>
            <person name="Gelhaye E."/>
            <person name="Goldberg J."/>
            <person name="Grabherr M.G."/>
            <person name="Kodira C.D."/>
            <person name="Kohler A."/>
            <person name="Kuees U."/>
            <person name="Lindquist E.A."/>
            <person name="Lucas S.M."/>
            <person name="Mago R."/>
            <person name="Mauceli E."/>
            <person name="Morin E."/>
            <person name="Murat C."/>
            <person name="Pangilinan J.L."/>
            <person name="Park R."/>
            <person name="Pearson M."/>
            <person name="Quesneville H."/>
            <person name="Rouhier N."/>
            <person name="Sakthikumar S."/>
            <person name="Salamov A.A."/>
            <person name="Schmutz J."/>
            <person name="Selles B."/>
            <person name="Shapiro H."/>
            <person name="Tanguay P."/>
            <person name="Tuskan G.A."/>
            <person name="Henrissat B."/>
            <person name="Van de Peer Y."/>
            <person name="Rouze P."/>
            <person name="Ellis J.G."/>
            <person name="Dodds P.N."/>
            <person name="Schein J.E."/>
            <person name="Zhong S."/>
            <person name="Hamelin R.C."/>
            <person name="Grigoriev I.V."/>
            <person name="Szabo L.J."/>
            <person name="Martin F."/>
        </authorList>
    </citation>
    <scope>NUCLEOTIDE SEQUENCE [LARGE SCALE GENOMIC DNA]</scope>
    <source>
        <strain evidence="2">CRL 75-36-700-3 / race SCCL</strain>
    </source>
</reference>
<dbReference type="VEuPathDB" id="FungiDB:PGTG_16801"/>
<proteinExistence type="predicted"/>